<name>A0A0G0C9S9_9BACT</name>
<evidence type="ECO:0000313" key="2">
    <source>
        <dbReference type="EMBL" id="KKP47920.1"/>
    </source>
</evidence>
<organism evidence="2 3">
    <name type="scientific">Candidatus Woesebacteria bacterium GW2011_GWA2_33_28</name>
    <dbReference type="NCBI Taxonomy" id="1618561"/>
    <lineage>
        <taxon>Bacteria</taxon>
        <taxon>Candidatus Woeseibacteriota</taxon>
    </lineage>
</organism>
<protein>
    <submittedName>
        <fullName evidence="2">Uncharacterized protein</fullName>
    </submittedName>
</protein>
<gene>
    <name evidence="2" type="ORF">UR38_C0002G0023</name>
</gene>
<proteinExistence type="predicted"/>
<feature type="region of interest" description="Disordered" evidence="1">
    <location>
        <begin position="1"/>
        <end position="57"/>
    </location>
</feature>
<accession>A0A0G0C9S9</accession>
<dbReference type="Proteomes" id="UP000033995">
    <property type="component" value="Unassembled WGS sequence"/>
</dbReference>
<evidence type="ECO:0000313" key="3">
    <source>
        <dbReference type="Proteomes" id="UP000033995"/>
    </source>
</evidence>
<reference evidence="2 3" key="1">
    <citation type="journal article" date="2015" name="Nature">
        <title>rRNA introns, odd ribosomes, and small enigmatic genomes across a large radiation of phyla.</title>
        <authorList>
            <person name="Brown C.T."/>
            <person name="Hug L.A."/>
            <person name="Thomas B.C."/>
            <person name="Sharon I."/>
            <person name="Castelle C.J."/>
            <person name="Singh A."/>
            <person name="Wilkins M.J."/>
            <person name="Williams K.H."/>
            <person name="Banfield J.F."/>
        </authorList>
    </citation>
    <scope>NUCLEOTIDE SEQUENCE [LARGE SCALE GENOMIC DNA]</scope>
</reference>
<dbReference type="EMBL" id="LBOZ01000002">
    <property type="protein sequence ID" value="KKP47920.1"/>
    <property type="molecule type" value="Genomic_DNA"/>
</dbReference>
<evidence type="ECO:0000256" key="1">
    <source>
        <dbReference type="SAM" id="MobiDB-lite"/>
    </source>
</evidence>
<dbReference type="AlphaFoldDB" id="A0A0G0C9S9"/>
<feature type="compositionally biased region" description="Basic and acidic residues" evidence="1">
    <location>
        <begin position="21"/>
        <end position="47"/>
    </location>
</feature>
<sequence>MKDNEKVEKEDTTKVAVVNSDEDKNKEKPVDEKNETRQKPGSKEAWKIHKSFGPQPK</sequence>
<feature type="compositionally biased region" description="Basic and acidic residues" evidence="1">
    <location>
        <begin position="1"/>
        <end position="13"/>
    </location>
</feature>
<comment type="caution">
    <text evidence="2">The sequence shown here is derived from an EMBL/GenBank/DDBJ whole genome shotgun (WGS) entry which is preliminary data.</text>
</comment>